<dbReference type="EMBL" id="KQ483792">
    <property type="protein sequence ID" value="KYP41140.1"/>
    <property type="molecule type" value="Genomic_DNA"/>
</dbReference>
<dbReference type="Pfam" id="PF13966">
    <property type="entry name" value="zf-RVT"/>
    <property type="match status" value="1"/>
</dbReference>
<protein>
    <submittedName>
        <fullName evidence="2">Ribonuclease H protein At1g65750 family</fullName>
    </submittedName>
</protein>
<dbReference type="PANTHER" id="PTHR33116:SF78">
    <property type="entry name" value="OS12G0587133 PROTEIN"/>
    <property type="match status" value="1"/>
</dbReference>
<evidence type="ECO:0000313" key="2">
    <source>
        <dbReference type="EMBL" id="KYP41140.1"/>
    </source>
</evidence>
<organism evidence="2 3">
    <name type="scientific">Cajanus cajan</name>
    <name type="common">Pigeon pea</name>
    <name type="synonym">Cajanus indicus</name>
    <dbReference type="NCBI Taxonomy" id="3821"/>
    <lineage>
        <taxon>Eukaryota</taxon>
        <taxon>Viridiplantae</taxon>
        <taxon>Streptophyta</taxon>
        <taxon>Embryophyta</taxon>
        <taxon>Tracheophyta</taxon>
        <taxon>Spermatophyta</taxon>
        <taxon>Magnoliopsida</taxon>
        <taxon>eudicotyledons</taxon>
        <taxon>Gunneridae</taxon>
        <taxon>Pentapetalae</taxon>
        <taxon>rosids</taxon>
        <taxon>fabids</taxon>
        <taxon>Fabales</taxon>
        <taxon>Fabaceae</taxon>
        <taxon>Papilionoideae</taxon>
        <taxon>50 kb inversion clade</taxon>
        <taxon>NPAAA clade</taxon>
        <taxon>indigoferoid/millettioid clade</taxon>
        <taxon>Phaseoleae</taxon>
        <taxon>Cajanus</taxon>
    </lineage>
</organism>
<name>A0A151REU2_CAJCA</name>
<dbReference type="Gramene" id="C.cajan_38085.t">
    <property type="protein sequence ID" value="C.cajan_38085.t"/>
    <property type="gene ID" value="C.cajan_38085"/>
</dbReference>
<reference evidence="2" key="1">
    <citation type="journal article" date="2012" name="Nat. Biotechnol.">
        <title>Draft genome sequence of pigeonpea (Cajanus cajan), an orphan legume crop of resource-poor farmers.</title>
        <authorList>
            <person name="Varshney R.K."/>
            <person name="Chen W."/>
            <person name="Li Y."/>
            <person name="Bharti A.K."/>
            <person name="Saxena R.K."/>
            <person name="Schlueter J.A."/>
            <person name="Donoghue M.T."/>
            <person name="Azam S."/>
            <person name="Fan G."/>
            <person name="Whaley A.M."/>
            <person name="Farmer A.D."/>
            <person name="Sheridan J."/>
            <person name="Iwata A."/>
            <person name="Tuteja R."/>
            <person name="Penmetsa R.V."/>
            <person name="Wu W."/>
            <person name="Upadhyaya H.D."/>
            <person name="Yang S.P."/>
            <person name="Shah T."/>
            <person name="Saxena K.B."/>
            <person name="Michael T."/>
            <person name="McCombie W.R."/>
            <person name="Yang B."/>
            <person name="Zhang G."/>
            <person name="Yang H."/>
            <person name="Wang J."/>
            <person name="Spillane C."/>
            <person name="Cook D.R."/>
            <person name="May G.D."/>
            <person name="Xu X."/>
            <person name="Jackson S.A."/>
        </authorList>
    </citation>
    <scope>NUCLEOTIDE SEQUENCE [LARGE SCALE GENOMIC DNA]</scope>
</reference>
<keyword evidence="3" id="KW-1185">Reference proteome</keyword>
<dbReference type="PANTHER" id="PTHR33116">
    <property type="entry name" value="REVERSE TRANSCRIPTASE ZINC-BINDING DOMAIN-CONTAINING PROTEIN-RELATED-RELATED"/>
    <property type="match status" value="1"/>
</dbReference>
<accession>A0A151REU2</accession>
<proteinExistence type="predicted"/>
<dbReference type="Proteomes" id="UP000075243">
    <property type="component" value="Unassembled WGS sequence"/>
</dbReference>
<feature type="domain" description="Reverse transcriptase zinc-binding" evidence="1">
    <location>
        <begin position="252"/>
        <end position="319"/>
    </location>
</feature>
<feature type="non-terminal residue" evidence="2">
    <location>
        <position position="1"/>
    </location>
</feature>
<evidence type="ECO:0000259" key="1">
    <source>
        <dbReference type="Pfam" id="PF13966"/>
    </source>
</evidence>
<sequence length="396" mass="45725">KSKCLLFKVDFEKEYDSINWEFLQYMMERMGFLLKWRKSIAECVSTTRIFVLLNGIAEGLNALMRKAVECHVFSGYSVGHQSVSVSHLQYEDDTLIIVLNLMAQFLNCKVGSLPFCYLGLPLGANPRFLNSIPIYYLSFFKAPQGIISKLESLFKLFLWGWDENHRKITLVAWQEVCKGKEHGGLGILDLRAFNLALLGKWRWRLLVENGRFWHRVVTSIYGEVQSGGLICGPLILLHTHHLIGIYAYFLLHKFLWSSCVPSKVSSFAWKALLNRIPSKCNLIKRKVLNISASGCAWCGEVLENTSHLLFGCYYAYSVWLSIFAWFRMRWSVVWLATIWSLWLARNDVIFKDKVVAITGLVELIKLSSWNWIKTNDKSFFYPFSAWFSSPGICLNF</sequence>
<gene>
    <name evidence="2" type="ORF">KK1_037508</name>
</gene>
<dbReference type="InterPro" id="IPR026960">
    <property type="entry name" value="RVT-Znf"/>
</dbReference>
<dbReference type="AlphaFoldDB" id="A0A151REU2"/>
<evidence type="ECO:0000313" key="3">
    <source>
        <dbReference type="Proteomes" id="UP000075243"/>
    </source>
</evidence>